<evidence type="ECO:0000313" key="1">
    <source>
        <dbReference type="EMBL" id="MFI8748795.1"/>
    </source>
</evidence>
<proteinExistence type="predicted"/>
<dbReference type="RefSeq" id="WP_399841746.1">
    <property type="nucleotide sequence ID" value="NZ_JBITWC010000003.1"/>
</dbReference>
<sequence length="108" mass="12309">MNDQAIEQEIQDKQLTSPRLSPEHIDDMIIAGSYHVFPGTTVTVCCLTLRNGTKLVGTNYGAIDPKQHDWDRGKQEAYNEAREQVWQLEGYLLRQRLHEQQGNIRGGS</sequence>
<accession>A0ABW8BNN0</accession>
<dbReference type="EMBL" id="JBITWC010000003">
    <property type="protein sequence ID" value="MFI8748795.1"/>
    <property type="molecule type" value="Genomic_DNA"/>
</dbReference>
<comment type="caution">
    <text evidence="1">The sequence shown here is derived from an EMBL/GenBank/DDBJ whole genome shotgun (WGS) entry which is preliminary data.</text>
</comment>
<evidence type="ECO:0000313" key="2">
    <source>
        <dbReference type="Proteomes" id="UP001614338"/>
    </source>
</evidence>
<keyword evidence="2" id="KW-1185">Reference proteome</keyword>
<protein>
    <submittedName>
        <fullName evidence="1">Gp49 family protein</fullName>
    </submittedName>
</protein>
<name>A0ABW8BNN0_9GAMM</name>
<dbReference type="Proteomes" id="UP001614338">
    <property type="component" value="Unassembled WGS sequence"/>
</dbReference>
<reference evidence="1 2" key="1">
    <citation type="submission" date="2024-10" db="EMBL/GenBank/DDBJ databases">
        <title>The Natural Products Discovery Center: Release of the First 8490 Sequenced Strains for Exploring Actinobacteria Biosynthetic Diversity.</title>
        <authorList>
            <person name="Kalkreuter E."/>
            <person name="Kautsar S.A."/>
            <person name="Yang D."/>
            <person name="Bader C.D."/>
            <person name="Teijaro C.N."/>
            <person name="Fluegel L."/>
            <person name="Davis C.M."/>
            <person name="Simpson J.R."/>
            <person name="Lauterbach L."/>
            <person name="Steele A.D."/>
            <person name="Gui C."/>
            <person name="Meng S."/>
            <person name="Li G."/>
            <person name="Viehrig K."/>
            <person name="Ye F."/>
            <person name="Su P."/>
            <person name="Kiefer A.F."/>
            <person name="Nichols A."/>
            <person name="Cepeda A.J."/>
            <person name="Yan W."/>
            <person name="Fan B."/>
            <person name="Jiang Y."/>
            <person name="Adhikari A."/>
            <person name="Zheng C.-J."/>
            <person name="Schuster L."/>
            <person name="Cowan T.M."/>
            <person name="Smanski M.J."/>
            <person name="Chevrette M.G."/>
            <person name="De Carvalho L.P.S."/>
            <person name="Shen B."/>
        </authorList>
    </citation>
    <scope>NUCLEOTIDE SEQUENCE [LARGE SCALE GENOMIC DNA]</scope>
    <source>
        <strain evidence="1 2">NPDC077409</strain>
    </source>
</reference>
<dbReference type="Pfam" id="PF13876">
    <property type="entry name" value="Phage_gp49_66"/>
    <property type="match status" value="1"/>
</dbReference>
<dbReference type="InterPro" id="IPR025915">
    <property type="entry name" value="Phage_gp49_66"/>
</dbReference>
<organism evidence="1 2">
    <name type="scientific">Vreelandella lionensis</name>
    <dbReference type="NCBI Taxonomy" id="1144478"/>
    <lineage>
        <taxon>Bacteria</taxon>
        <taxon>Pseudomonadati</taxon>
        <taxon>Pseudomonadota</taxon>
        <taxon>Gammaproteobacteria</taxon>
        <taxon>Oceanospirillales</taxon>
        <taxon>Halomonadaceae</taxon>
        <taxon>Vreelandella</taxon>
    </lineage>
</organism>
<gene>
    <name evidence="1" type="ORF">ACIGG6_02145</name>
</gene>